<evidence type="ECO:0000256" key="1">
    <source>
        <dbReference type="ARBA" id="ARBA00001043"/>
    </source>
</evidence>
<protein>
    <recommendedName>
        <fullName evidence="7 13">5-hydroxyisourate hydrolase</fullName>
        <shortName evidence="13">HIU hydrolase</shortName>
        <shortName evidence="13">HIUHase</shortName>
        <ecNumber evidence="6 13">3.5.2.17</ecNumber>
    </recommendedName>
</protein>
<comment type="similarity">
    <text evidence="4 13">Belongs to the transthyretin family. 5-hydroxyisourate hydrolase subfamily.</text>
</comment>
<dbReference type="Gene3D" id="2.60.40.180">
    <property type="entry name" value="Transthyretin/hydroxyisourate hydrolase domain"/>
    <property type="match status" value="1"/>
</dbReference>
<evidence type="ECO:0000256" key="6">
    <source>
        <dbReference type="ARBA" id="ARBA00012609"/>
    </source>
</evidence>
<accession>A0A3B3ZYA3</accession>
<dbReference type="NCBIfam" id="TIGR02962">
    <property type="entry name" value="hdxy_isourate"/>
    <property type="match status" value="1"/>
</dbReference>
<keyword evidence="10" id="KW-0576">Peroxisome</keyword>
<comment type="catalytic activity">
    <reaction evidence="1 13">
        <text>5-hydroxyisourate + H2O = 5-hydroxy-2-oxo-4-ureido-2,5-dihydro-1H-imidazole-5-carboxylate + H(+)</text>
        <dbReference type="Rhea" id="RHEA:23736"/>
        <dbReference type="ChEBI" id="CHEBI:15377"/>
        <dbReference type="ChEBI" id="CHEBI:15378"/>
        <dbReference type="ChEBI" id="CHEBI:18072"/>
        <dbReference type="ChEBI" id="CHEBI:58639"/>
        <dbReference type="EC" id="3.5.2.17"/>
    </reaction>
</comment>
<sequence>ISPLTTHVLNIAEGAPATRMALSLHRLDHNTKIWNMLTVGTTNTDGRCPGLISRAGFTPGTYKLRFETGQYWDSLGQTAFYPYVEVVFTFKEPDQRFHIPLLLSRFSYSTYRGS</sequence>
<evidence type="ECO:0000256" key="12">
    <source>
        <dbReference type="PIRSR" id="PIRSR600895-51"/>
    </source>
</evidence>
<evidence type="ECO:0000256" key="8">
    <source>
        <dbReference type="ARBA" id="ARBA00022631"/>
    </source>
</evidence>
<evidence type="ECO:0000256" key="3">
    <source>
        <dbReference type="ARBA" id="ARBA00004275"/>
    </source>
</evidence>
<dbReference type="SMART" id="SM00095">
    <property type="entry name" value="TR_THY"/>
    <property type="match status" value="1"/>
</dbReference>
<evidence type="ECO:0000313" key="16">
    <source>
        <dbReference type="Proteomes" id="UP000261520"/>
    </source>
</evidence>
<evidence type="ECO:0000256" key="11">
    <source>
        <dbReference type="ARBA" id="ARBA00060539"/>
    </source>
</evidence>
<dbReference type="PANTHER" id="PTHR10395">
    <property type="entry name" value="URICASE AND TRANSTHYRETIN-RELATED"/>
    <property type="match status" value="1"/>
</dbReference>
<proteinExistence type="inferred from homology"/>
<evidence type="ECO:0000256" key="10">
    <source>
        <dbReference type="ARBA" id="ARBA00023140"/>
    </source>
</evidence>
<dbReference type="CDD" id="cd05822">
    <property type="entry name" value="TLP_HIUase"/>
    <property type="match status" value="1"/>
</dbReference>
<feature type="binding site" evidence="12">
    <location>
        <position position="47"/>
    </location>
    <ligand>
        <name>substrate</name>
    </ligand>
</feature>
<dbReference type="SUPFAM" id="SSF49472">
    <property type="entry name" value="Transthyretin (synonym: prealbumin)"/>
    <property type="match status" value="1"/>
</dbReference>
<dbReference type="Pfam" id="PF00576">
    <property type="entry name" value="Transthyretin"/>
    <property type="match status" value="1"/>
</dbReference>
<feature type="binding site" evidence="12">
    <location>
        <position position="7"/>
    </location>
    <ligand>
        <name>substrate</name>
    </ligand>
</feature>
<evidence type="ECO:0000256" key="9">
    <source>
        <dbReference type="ARBA" id="ARBA00022801"/>
    </source>
</evidence>
<dbReference type="Ensembl" id="ENSPMGT00000009883.1">
    <property type="protein sequence ID" value="ENSPMGP00000009266.1"/>
    <property type="gene ID" value="ENSPMGG00000007666.1"/>
</dbReference>
<keyword evidence="9 13" id="KW-0378">Hydrolase</keyword>
<dbReference type="Proteomes" id="UP000261520">
    <property type="component" value="Unplaced"/>
</dbReference>
<evidence type="ECO:0000259" key="14">
    <source>
        <dbReference type="SMART" id="SM00095"/>
    </source>
</evidence>
<keyword evidence="8 13" id="KW-0659">Purine metabolism</keyword>
<dbReference type="PANTHER" id="PTHR10395:SF13">
    <property type="entry name" value="5-HYDROXYISOURATE HYDROLASE"/>
    <property type="match status" value="1"/>
</dbReference>
<evidence type="ECO:0000256" key="2">
    <source>
        <dbReference type="ARBA" id="ARBA00002704"/>
    </source>
</evidence>
<evidence type="ECO:0000256" key="7">
    <source>
        <dbReference type="ARBA" id="ARBA00017539"/>
    </source>
</evidence>
<dbReference type="InterPro" id="IPR000895">
    <property type="entry name" value="Transthyretin/HIU_hydrolase"/>
</dbReference>
<reference evidence="15" key="1">
    <citation type="submission" date="2025-08" db="UniProtKB">
        <authorList>
            <consortium name="Ensembl"/>
        </authorList>
    </citation>
    <scope>IDENTIFICATION</scope>
</reference>
<evidence type="ECO:0000256" key="4">
    <source>
        <dbReference type="ARBA" id="ARBA00009850"/>
    </source>
</evidence>
<dbReference type="GO" id="GO:0006144">
    <property type="term" value="P:purine nucleobase metabolic process"/>
    <property type="evidence" value="ECO:0007669"/>
    <property type="project" value="UniProtKB-KW"/>
</dbReference>
<comment type="subcellular location">
    <subcellularLocation>
        <location evidence="3">Peroxisome</location>
    </subcellularLocation>
</comment>
<dbReference type="InterPro" id="IPR036817">
    <property type="entry name" value="Transthyretin/HIU_hydrolase_sf"/>
</dbReference>
<dbReference type="AlphaFoldDB" id="A0A3B3ZYA3"/>
<evidence type="ECO:0000313" key="15">
    <source>
        <dbReference type="Ensembl" id="ENSPMGP00000009266.1"/>
    </source>
</evidence>
<dbReference type="FunFam" id="2.60.40.180:FF:000004">
    <property type="entry name" value="5-hydroxyisourate hydrolase"/>
    <property type="match status" value="1"/>
</dbReference>
<dbReference type="GO" id="GO:0033971">
    <property type="term" value="F:hydroxyisourate hydrolase activity"/>
    <property type="evidence" value="ECO:0007669"/>
    <property type="project" value="UniProtKB-EC"/>
</dbReference>
<dbReference type="EC" id="3.5.2.17" evidence="6 13"/>
<organism evidence="15 16">
    <name type="scientific">Periophthalmus magnuspinnatus</name>
    <dbReference type="NCBI Taxonomy" id="409849"/>
    <lineage>
        <taxon>Eukaryota</taxon>
        <taxon>Metazoa</taxon>
        <taxon>Chordata</taxon>
        <taxon>Craniata</taxon>
        <taxon>Vertebrata</taxon>
        <taxon>Euteleostomi</taxon>
        <taxon>Actinopterygii</taxon>
        <taxon>Neopterygii</taxon>
        <taxon>Teleostei</taxon>
        <taxon>Neoteleostei</taxon>
        <taxon>Acanthomorphata</taxon>
        <taxon>Gobiaria</taxon>
        <taxon>Gobiiformes</taxon>
        <taxon>Gobioidei</taxon>
        <taxon>Gobiidae</taxon>
        <taxon>Oxudercinae</taxon>
        <taxon>Periophthalmus</taxon>
    </lineage>
</organism>
<dbReference type="InterPro" id="IPR023416">
    <property type="entry name" value="Transthyretin/HIU_hydrolase_d"/>
</dbReference>
<dbReference type="InterPro" id="IPR014306">
    <property type="entry name" value="Hydroxyisourate_hydrolase"/>
</dbReference>
<keyword evidence="16" id="KW-1185">Reference proteome</keyword>
<name>A0A3B3ZYA3_9GOBI</name>
<comment type="pathway">
    <text evidence="11">Purine metabolism; urate degradation; (S)-allantoin from urate: step 2/3.</text>
</comment>
<feature type="binding site" evidence="12">
    <location>
        <position position="111"/>
    </location>
    <ligand>
        <name>substrate</name>
    </ligand>
</feature>
<reference evidence="15" key="2">
    <citation type="submission" date="2025-09" db="UniProtKB">
        <authorList>
            <consortium name="Ensembl"/>
        </authorList>
    </citation>
    <scope>IDENTIFICATION</scope>
</reference>
<comment type="function">
    <text evidence="2">Catalyzes the hydrolysis of 5-hydroxyisourate (HIU) to 2-oxo-4-hydroxy-4-carboxy-5-ureidoimidazoline (OHCU).</text>
</comment>
<feature type="domain" description="Transthyretin/hydroxyisourate hydrolase" evidence="14">
    <location>
        <begin position="2"/>
        <end position="113"/>
    </location>
</feature>
<evidence type="ECO:0000256" key="13">
    <source>
        <dbReference type="RuleBase" id="RU361270"/>
    </source>
</evidence>
<dbReference type="GO" id="GO:0005777">
    <property type="term" value="C:peroxisome"/>
    <property type="evidence" value="ECO:0007669"/>
    <property type="project" value="UniProtKB-SubCell"/>
</dbReference>
<evidence type="ECO:0000256" key="5">
    <source>
        <dbReference type="ARBA" id="ARBA00011881"/>
    </source>
</evidence>
<dbReference type="PRINTS" id="PR00189">
    <property type="entry name" value="TRNSTHYRETIN"/>
</dbReference>
<comment type="subunit">
    <text evidence="5 13">Homotetramer.</text>
</comment>